<sequence>MLEKARELLDELNGDMHYDLLEELEELAVKDNGETFTFDCTLAYDSPGCDVFALSLAFVDEGKVKLETVISYSI</sequence>
<dbReference type="Proteomes" id="UP000523747">
    <property type="component" value="Unassembled WGS sequence"/>
</dbReference>
<evidence type="ECO:0000313" key="1">
    <source>
        <dbReference type="EMBL" id="CAD0281782.1"/>
    </source>
</evidence>
<protein>
    <submittedName>
        <fullName evidence="1">Uncharacterized protein</fullName>
    </submittedName>
</protein>
<evidence type="ECO:0000313" key="2">
    <source>
        <dbReference type="Proteomes" id="UP000523747"/>
    </source>
</evidence>
<dbReference type="EMBL" id="CAJCJZ010000002">
    <property type="protein sequence ID" value="CAD0281782.1"/>
    <property type="molecule type" value="Genomic_DNA"/>
</dbReference>
<keyword evidence="2" id="KW-1185">Reference proteome</keyword>
<organism evidence="1 2">
    <name type="scientific">Enterococcus phage vB_EfaS_140</name>
    <dbReference type="NCBI Taxonomy" id="2730536"/>
    <lineage>
        <taxon>Viruses</taxon>
        <taxon>Duplodnaviria</taxon>
        <taxon>Heunggongvirae</taxon>
        <taxon>Uroviricota</taxon>
        <taxon>Caudoviricetes</taxon>
        <taxon>Andrewesvirinae</taxon>
        <taxon>Vipetofemvirus</taxon>
        <taxon>Vipetofemvirus vv140</taxon>
    </lineage>
</organism>
<proteinExistence type="predicted"/>
<reference evidence="1" key="1">
    <citation type="submission" date="2020-07" db="EMBL/GenBank/DDBJ databases">
        <authorList>
            <person name="Ladero V."/>
        </authorList>
    </citation>
    <scope>NUCLEOTIDE SEQUENCE</scope>
</reference>
<name>A0ACA9ASG4_9CAUD</name>
<accession>A0ACA9ASG4</accession>
<comment type="caution">
    <text evidence="1">The sequence shown here is derived from an EMBL/GenBank/DDBJ whole genome shotgun (WGS) entry which is preliminary data.</text>
</comment>